<dbReference type="Proteomes" id="UP001234297">
    <property type="component" value="Chromosome 5"/>
</dbReference>
<organism evidence="1 2">
    <name type="scientific">Persea americana</name>
    <name type="common">Avocado</name>
    <dbReference type="NCBI Taxonomy" id="3435"/>
    <lineage>
        <taxon>Eukaryota</taxon>
        <taxon>Viridiplantae</taxon>
        <taxon>Streptophyta</taxon>
        <taxon>Embryophyta</taxon>
        <taxon>Tracheophyta</taxon>
        <taxon>Spermatophyta</taxon>
        <taxon>Magnoliopsida</taxon>
        <taxon>Magnoliidae</taxon>
        <taxon>Laurales</taxon>
        <taxon>Lauraceae</taxon>
        <taxon>Persea</taxon>
    </lineage>
</organism>
<dbReference type="EMBL" id="CM056813">
    <property type="protein sequence ID" value="KAJ8638783.1"/>
    <property type="molecule type" value="Genomic_DNA"/>
</dbReference>
<sequence length="295" mass="32505">MVKLATARESRFYGTRASRNRWEYVNAGLYVLGSILLMGGFAAQFSSGDAKSGLAVLGIGLLFVTLVNVHDLLAHMASIDYRLALIGSDPQLALVELAVPSVQALGSILNLMGILAFLVQAEKGYDLKLERCALYLLIAGPVLWVIGSIHNSCQIYERANGHVQILQKSVQIPFLMGSLLFMVGGIVNSHGHFGLTEHGLNLLRKSWVWLGLYGSMLFFIGGLMNLVKVFKMQQMDGMRLEKLRGGAQERLSKDREGQVPLISEDQRRRKAFEEPPSRSFPVPTPYKDALLSAKS</sequence>
<protein>
    <submittedName>
        <fullName evidence="1">Uncharacterized protein</fullName>
    </submittedName>
</protein>
<comment type="caution">
    <text evidence="1">The sequence shown here is derived from an EMBL/GenBank/DDBJ whole genome shotgun (WGS) entry which is preliminary data.</text>
</comment>
<evidence type="ECO:0000313" key="1">
    <source>
        <dbReference type="EMBL" id="KAJ8638783.1"/>
    </source>
</evidence>
<name>A0ACC2LZG6_PERAE</name>
<evidence type="ECO:0000313" key="2">
    <source>
        <dbReference type="Proteomes" id="UP001234297"/>
    </source>
</evidence>
<accession>A0ACC2LZG6</accession>
<keyword evidence="2" id="KW-1185">Reference proteome</keyword>
<reference evidence="1 2" key="1">
    <citation type="journal article" date="2022" name="Hortic Res">
        <title>A haplotype resolved chromosomal level avocado genome allows analysis of novel avocado genes.</title>
        <authorList>
            <person name="Nath O."/>
            <person name="Fletcher S.J."/>
            <person name="Hayward A."/>
            <person name="Shaw L.M."/>
            <person name="Masouleh A.K."/>
            <person name="Furtado A."/>
            <person name="Henry R.J."/>
            <person name="Mitter N."/>
        </authorList>
    </citation>
    <scope>NUCLEOTIDE SEQUENCE [LARGE SCALE GENOMIC DNA]</scope>
    <source>
        <strain evidence="2">cv. Hass</strain>
    </source>
</reference>
<proteinExistence type="predicted"/>
<gene>
    <name evidence="1" type="ORF">MRB53_015477</name>
</gene>